<dbReference type="EMBL" id="CAJFCJ010000006">
    <property type="protein sequence ID" value="CAD5115345.1"/>
    <property type="molecule type" value="Genomic_DNA"/>
</dbReference>
<keyword evidence="2" id="KW-1185">Reference proteome</keyword>
<organism evidence="1 2">
    <name type="scientific">Dimorphilus gyrociliatus</name>
    <dbReference type="NCBI Taxonomy" id="2664684"/>
    <lineage>
        <taxon>Eukaryota</taxon>
        <taxon>Metazoa</taxon>
        <taxon>Spiralia</taxon>
        <taxon>Lophotrochozoa</taxon>
        <taxon>Annelida</taxon>
        <taxon>Polychaeta</taxon>
        <taxon>Polychaeta incertae sedis</taxon>
        <taxon>Dinophilidae</taxon>
        <taxon>Dimorphilus</taxon>
    </lineage>
</organism>
<evidence type="ECO:0000313" key="2">
    <source>
        <dbReference type="Proteomes" id="UP000549394"/>
    </source>
</evidence>
<gene>
    <name evidence="1" type="ORF">DGYR_LOCUS4096</name>
</gene>
<protein>
    <submittedName>
        <fullName evidence="1">DgyrCDS4325</fullName>
    </submittedName>
</protein>
<name>A0A7I8VJA3_9ANNE</name>
<reference evidence="1 2" key="1">
    <citation type="submission" date="2020-08" db="EMBL/GenBank/DDBJ databases">
        <authorList>
            <person name="Hejnol A."/>
        </authorList>
    </citation>
    <scope>NUCLEOTIDE SEQUENCE [LARGE SCALE GENOMIC DNA]</scope>
</reference>
<dbReference type="AlphaFoldDB" id="A0A7I8VJA3"/>
<dbReference type="Proteomes" id="UP000549394">
    <property type="component" value="Unassembled WGS sequence"/>
</dbReference>
<comment type="caution">
    <text evidence="1">The sequence shown here is derived from an EMBL/GenBank/DDBJ whole genome shotgun (WGS) entry which is preliminary data.</text>
</comment>
<proteinExistence type="predicted"/>
<evidence type="ECO:0000313" key="1">
    <source>
        <dbReference type="EMBL" id="CAD5115345.1"/>
    </source>
</evidence>
<accession>A0A7I8VJA3</accession>
<sequence length="426" mass="49611">MNKYPLFKRLGQTYDREKVFSVSNRLMRRIHIVVALFRFALSSEVFIDMAMPEWSKRSSDIPIFAPMRRRLSTFVPGRTATVTLAFRCSSKPSIMWHFSTLARNTPYSPIDKLLPIIGDKNIQLNSLSAGNVHVQTLKIHKLPKQREYSFCTVFSFLHPYAISYLIYTTVQLHQPIKFEELDSVYWLKAERTAISFSNNLLKLDFTVVLDSDANPFIDEFYTISHEEYPNYEAPRSNRQSGLSQYKVKVNEDDGRMKTYGAYQKIKFGFSTYNLSKMFRKINNNLFSLSAIMKRSDQDKTINAIFFKHDVPKIYIEPCESSNSSLRVCLTRTTPTCFRCKVFGYPEARLKVSRIEGKKDLESYERVYSYQYVNVIEGAIEKVFVLRKVEKIPGGKYTCEVYDKVSDKFLTGKEFRITIVERTMTCN</sequence>